<proteinExistence type="predicted"/>
<sequence>MEETENKRAVEIDVADALLDTGLLVKVPAPRPLRMLGIKVFPMRFRRPVYAQLLRICRMYVRMHVDLETLETGEAATVLTSAAKNGVRASRLIALGLIRSGLMSALFHRAVAAYLRRRMDAQTMAELAKVIVLLSGANHFTTIIRSIAHLQVTTPNLSREATGS</sequence>
<accession>W2C8E5</accession>
<evidence type="ECO:0000313" key="1">
    <source>
        <dbReference type="EMBL" id="ETK02767.1"/>
    </source>
</evidence>
<name>W2C8E5_9BACT</name>
<reference evidence="1 2" key="1">
    <citation type="submission" date="2013-11" db="EMBL/GenBank/DDBJ databases">
        <title>Single cell genomics of uncultured Tannerella BU063 (oral taxon 286).</title>
        <authorList>
            <person name="Beall C.J."/>
            <person name="Campbell A.G."/>
            <person name="Griffen A.L."/>
            <person name="Podar M."/>
            <person name="Leys E.J."/>
        </authorList>
    </citation>
    <scope>NUCLEOTIDE SEQUENCE [LARGE SCALE GENOMIC DNA]</scope>
    <source>
        <strain evidence="1">Cell 2</strain>
    </source>
</reference>
<gene>
    <name evidence="1" type="ORF">N425_02435</name>
</gene>
<comment type="caution">
    <text evidence="1">The sequence shown here is derived from an EMBL/GenBank/DDBJ whole genome shotgun (WGS) entry which is preliminary data.</text>
</comment>
<protein>
    <submittedName>
        <fullName evidence="1">Uncharacterized protein</fullName>
    </submittedName>
</protein>
<dbReference type="AlphaFoldDB" id="W2C8E5"/>
<dbReference type="EMBL" id="AYUF01000299">
    <property type="protein sequence ID" value="ETK02767.1"/>
    <property type="molecule type" value="Genomic_DNA"/>
</dbReference>
<dbReference type="Proteomes" id="UP000018837">
    <property type="component" value="Unassembled WGS sequence"/>
</dbReference>
<organism evidence="1 2">
    <name type="scientific">Tannerella sp. oral taxon BU063 isolate Cell 2</name>
    <dbReference type="NCBI Taxonomy" id="1411148"/>
    <lineage>
        <taxon>Bacteria</taxon>
        <taxon>Pseudomonadati</taxon>
        <taxon>Bacteroidota</taxon>
        <taxon>Bacteroidia</taxon>
        <taxon>Bacteroidales</taxon>
        <taxon>Tannerellaceae</taxon>
        <taxon>Tannerella</taxon>
    </lineage>
</organism>
<dbReference type="PATRIC" id="fig|1411148.3.peg.257"/>
<evidence type="ECO:0000313" key="2">
    <source>
        <dbReference type="Proteomes" id="UP000018837"/>
    </source>
</evidence>